<protein>
    <recommendedName>
        <fullName evidence="3">Short-chain dehydrogenase</fullName>
    </recommendedName>
</protein>
<reference evidence="1 2" key="1">
    <citation type="journal article" date="2013" name="Genome Announc.">
        <title>Genome Sequence of Novosphingobium lindaniclasticum LE124T, Isolated from a Hexachlorocyclohexane Dumpsite.</title>
        <authorList>
            <person name="Saxena A."/>
            <person name="Nayyar N."/>
            <person name="Sangwan N."/>
            <person name="Kumari R."/>
            <person name="Khurana J.P."/>
            <person name="Lal R."/>
        </authorList>
    </citation>
    <scope>NUCLEOTIDE SEQUENCE [LARGE SCALE GENOMIC DNA]</scope>
    <source>
        <strain evidence="1 2">LE124</strain>
    </source>
</reference>
<dbReference type="Proteomes" id="UP000015527">
    <property type="component" value="Unassembled WGS sequence"/>
</dbReference>
<dbReference type="AlphaFoldDB" id="T0IHH6"/>
<evidence type="ECO:0000313" key="2">
    <source>
        <dbReference type="Proteomes" id="UP000015527"/>
    </source>
</evidence>
<dbReference type="Gene3D" id="3.40.50.720">
    <property type="entry name" value="NAD(P)-binding Rossmann-like Domain"/>
    <property type="match status" value="1"/>
</dbReference>
<sequence length="72" mass="7752">MPTSLAACAAPERPARTIVWLGTDPELGGKGGDYFHDLAGEQPAPQTMDDAEAEKLWRESERILADVLQVAS</sequence>
<dbReference type="PATRIC" id="fig|1096930.3.peg.3981"/>
<evidence type="ECO:0000313" key="1">
    <source>
        <dbReference type="EMBL" id="EQB09099.1"/>
    </source>
</evidence>
<organism evidence="1 2">
    <name type="scientific">Novosphingobium lindaniclasticum LE124</name>
    <dbReference type="NCBI Taxonomy" id="1096930"/>
    <lineage>
        <taxon>Bacteria</taxon>
        <taxon>Pseudomonadati</taxon>
        <taxon>Pseudomonadota</taxon>
        <taxon>Alphaproteobacteria</taxon>
        <taxon>Sphingomonadales</taxon>
        <taxon>Sphingomonadaceae</taxon>
        <taxon>Novosphingobium</taxon>
    </lineage>
</organism>
<keyword evidence="2" id="KW-1185">Reference proteome</keyword>
<dbReference type="eggNOG" id="COG1028">
    <property type="taxonomic scope" value="Bacteria"/>
</dbReference>
<gene>
    <name evidence="1" type="ORF">L284_20250</name>
</gene>
<name>T0IHH6_9SPHN</name>
<evidence type="ECO:0008006" key="3">
    <source>
        <dbReference type="Google" id="ProtNLM"/>
    </source>
</evidence>
<dbReference type="RefSeq" id="WP_021235736.1">
    <property type="nucleotide sequence ID" value="NZ_ATHL01000137.1"/>
</dbReference>
<comment type="caution">
    <text evidence="1">The sequence shown here is derived from an EMBL/GenBank/DDBJ whole genome shotgun (WGS) entry which is preliminary data.</text>
</comment>
<dbReference type="EMBL" id="ATHL01000137">
    <property type="protein sequence ID" value="EQB09099.1"/>
    <property type="molecule type" value="Genomic_DNA"/>
</dbReference>
<accession>T0IHH6</accession>
<proteinExistence type="predicted"/>